<gene>
    <name evidence="1" type="ORF">AV530_003822</name>
</gene>
<reference evidence="1 2" key="1">
    <citation type="submission" date="2016-02" db="EMBL/GenBank/DDBJ databases">
        <title>Band-tailed pigeon sequencing and assembly.</title>
        <authorList>
            <person name="Soares A.E."/>
            <person name="Novak B.J."/>
            <person name="Rice E.S."/>
            <person name="O'Connell B."/>
            <person name="Chang D."/>
            <person name="Weber S."/>
            <person name="Shapiro B."/>
        </authorList>
    </citation>
    <scope>NUCLEOTIDE SEQUENCE [LARGE SCALE GENOMIC DNA]</scope>
    <source>
        <strain evidence="1">BTP2013</strain>
        <tissue evidence="1">Blood</tissue>
    </source>
</reference>
<sequence>MAAKSHLKAPEWQGDQSLSFIRADFSTALEVPALESHPLVCPGVQSNPTASKVKGRSALTGVSGPWEADKYSRHLAERQHSE</sequence>
<evidence type="ECO:0000313" key="1">
    <source>
        <dbReference type="EMBL" id="OPJ89648.1"/>
    </source>
</evidence>
<dbReference type="Proteomes" id="UP000190648">
    <property type="component" value="Unassembled WGS sequence"/>
</dbReference>
<organism evidence="1 2">
    <name type="scientific">Patagioenas fasciata monilis</name>
    <dbReference type="NCBI Taxonomy" id="372326"/>
    <lineage>
        <taxon>Eukaryota</taxon>
        <taxon>Metazoa</taxon>
        <taxon>Chordata</taxon>
        <taxon>Craniata</taxon>
        <taxon>Vertebrata</taxon>
        <taxon>Euteleostomi</taxon>
        <taxon>Archelosauria</taxon>
        <taxon>Archosauria</taxon>
        <taxon>Dinosauria</taxon>
        <taxon>Saurischia</taxon>
        <taxon>Theropoda</taxon>
        <taxon>Coelurosauria</taxon>
        <taxon>Aves</taxon>
        <taxon>Neognathae</taxon>
        <taxon>Neoaves</taxon>
        <taxon>Columbimorphae</taxon>
        <taxon>Columbiformes</taxon>
        <taxon>Columbidae</taxon>
        <taxon>Patagioenas</taxon>
    </lineage>
</organism>
<dbReference type="EMBL" id="LSYS01001150">
    <property type="protein sequence ID" value="OPJ89648.1"/>
    <property type="molecule type" value="Genomic_DNA"/>
</dbReference>
<dbReference type="AlphaFoldDB" id="A0A1V4KZQ3"/>
<comment type="caution">
    <text evidence="1">The sequence shown here is derived from an EMBL/GenBank/DDBJ whole genome shotgun (WGS) entry which is preliminary data.</text>
</comment>
<keyword evidence="2" id="KW-1185">Reference proteome</keyword>
<accession>A0A1V4KZQ3</accession>
<protein>
    <submittedName>
        <fullName evidence="1">Uncharacterized protein</fullName>
    </submittedName>
</protein>
<name>A0A1V4KZQ3_PATFA</name>
<proteinExistence type="predicted"/>
<evidence type="ECO:0000313" key="2">
    <source>
        <dbReference type="Proteomes" id="UP000190648"/>
    </source>
</evidence>